<comment type="caution">
    <text evidence="1">The sequence shown here is derived from an EMBL/GenBank/DDBJ whole genome shotgun (WGS) entry which is preliminary data.</text>
</comment>
<accession>A0A6V8NV74</accession>
<gene>
    <name evidence="1" type="ORF">HKBW3S09_00648</name>
</gene>
<organism evidence="1 2">
    <name type="scientific">Candidatus Hakubella thermalkaliphila</name>
    <dbReference type="NCBI Taxonomy" id="2754717"/>
    <lineage>
        <taxon>Bacteria</taxon>
        <taxon>Bacillati</taxon>
        <taxon>Actinomycetota</taxon>
        <taxon>Actinomycetota incertae sedis</taxon>
        <taxon>Candidatus Hakubellales</taxon>
        <taxon>Candidatus Hakubellaceae</taxon>
        <taxon>Candidatus Hakubella</taxon>
    </lineage>
</organism>
<reference evidence="1 2" key="1">
    <citation type="journal article" date="2020" name="Front. Microbiol.">
        <title>Single-cell genomics of novel Actinobacteria with the Wood-Ljungdahl pathway discovered in a serpentinizing system.</title>
        <authorList>
            <person name="Merino N."/>
            <person name="Kawai M."/>
            <person name="Boyd E.S."/>
            <person name="Colman D.R."/>
            <person name="McGlynn S.E."/>
            <person name="Nealson K.H."/>
            <person name="Kurokawa K."/>
            <person name="Hongoh Y."/>
        </authorList>
    </citation>
    <scope>NUCLEOTIDE SEQUENCE [LARGE SCALE GENOMIC DNA]</scope>
    <source>
        <strain evidence="1 2">S09_30</strain>
    </source>
</reference>
<sequence>MILSRNINGAPMSMTKAPYIAQSSYGNQQPYKGNQAAQNRAYGEHCLCDPWGNQVLEA</sequence>
<proteinExistence type="predicted"/>
<dbReference type="EMBL" id="BLRW01000063">
    <property type="protein sequence ID" value="GFP23181.1"/>
    <property type="molecule type" value="Genomic_DNA"/>
</dbReference>
<protein>
    <submittedName>
        <fullName evidence="1">Uncharacterized protein</fullName>
    </submittedName>
</protein>
<evidence type="ECO:0000313" key="2">
    <source>
        <dbReference type="Proteomes" id="UP000585609"/>
    </source>
</evidence>
<dbReference type="Proteomes" id="UP000585609">
    <property type="component" value="Unassembled WGS sequence"/>
</dbReference>
<name>A0A6V8NV74_9ACTN</name>
<evidence type="ECO:0000313" key="1">
    <source>
        <dbReference type="EMBL" id="GFP23181.1"/>
    </source>
</evidence>
<dbReference type="AlphaFoldDB" id="A0A6V8NV74"/>